<sequence>MPIYEFYCADCHTVYSFFSRRINTEKRPDCPRCGRPQLERRVSRFAIGRGGKSESQKGEGEQEDDDLLPPGFDEEKFERAMMELASEAENLDEEDPRQMARLMRKLSQSTGLEFGGAMEEAIRRLEAGEDPESIEEDLGDLLEEEEPIFQQSGRSLKTIVQHLLPPKREETLYDLDAAPSTEPAPSAAHKESAAAVKKPAKKASKKASAKKSTQSATSKRKKKG</sequence>
<proteinExistence type="predicted"/>
<dbReference type="SMART" id="SM00834">
    <property type="entry name" value="CxxC_CXXC_SSSS"/>
    <property type="match status" value="1"/>
</dbReference>
<dbReference type="KEGG" id="ttf:THTE_1649"/>
<name>A0A286RE62_9BACT</name>
<feature type="region of interest" description="Disordered" evidence="1">
    <location>
        <begin position="171"/>
        <end position="224"/>
    </location>
</feature>
<dbReference type="Proteomes" id="UP000215086">
    <property type="component" value="Chromosome"/>
</dbReference>
<dbReference type="OrthoDB" id="9813321at2"/>
<evidence type="ECO:0000313" key="3">
    <source>
        <dbReference type="EMBL" id="ASV74251.1"/>
    </source>
</evidence>
<dbReference type="PANTHER" id="PTHR34404:SF3">
    <property type="entry name" value="REGULATORY PROTEIN, FMDB FAMILY"/>
    <property type="match status" value="1"/>
</dbReference>
<organism evidence="3 4">
    <name type="scientific">Thermogutta terrifontis</name>
    <dbReference type="NCBI Taxonomy" id="1331910"/>
    <lineage>
        <taxon>Bacteria</taxon>
        <taxon>Pseudomonadati</taxon>
        <taxon>Planctomycetota</taxon>
        <taxon>Planctomycetia</taxon>
        <taxon>Pirellulales</taxon>
        <taxon>Thermoguttaceae</taxon>
        <taxon>Thermogutta</taxon>
    </lineage>
</organism>
<gene>
    <name evidence="3" type="ORF">THTE_1649</name>
</gene>
<dbReference type="EMBL" id="CP018477">
    <property type="protein sequence ID" value="ASV74251.1"/>
    <property type="molecule type" value="Genomic_DNA"/>
</dbReference>
<feature type="domain" description="Putative regulatory protein FmdB zinc ribbon" evidence="2">
    <location>
        <begin position="1"/>
        <end position="43"/>
    </location>
</feature>
<evidence type="ECO:0000259" key="2">
    <source>
        <dbReference type="SMART" id="SM00834"/>
    </source>
</evidence>
<feature type="compositionally biased region" description="Basic and acidic residues" evidence="1">
    <location>
        <begin position="51"/>
        <end position="60"/>
    </location>
</feature>
<reference evidence="3 4" key="1">
    <citation type="journal article" name="Front. Microbiol.">
        <title>Sugar Metabolism of the First Thermophilic Planctomycete Thermogutta terrifontis: Comparative Genomic and Transcriptomic Approaches.</title>
        <authorList>
            <person name="Elcheninov A.G."/>
            <person name="Menzel P."/>
            <person name="Gudbergsdottir S.R."/>
            <person name="Slesarev A.I."/>
            <person name="Kadnikov V.V."/>
            <person name="Krogh A."/>
            <person name="Bonch-Osmolovskaya E.A."/>
            <person name="Peng X."/>
            <person name="Kublanov I.V."/>
        </authorList>
    </citation>
    <scope>NUCLEOTIDE SEQUENCE [LARGE SCALE GENOMIC DNA]</scope>
    <source>
        <strain evidence="3 4">R1</strain>
    </source>
</reference>
<protein>
    <submittedName>
        <fullName evidence="3">Cytochrome c family protein, putative</fullName>
    </submittedName>
</protein>
<dbReference type="AlphaFoldDB" id="A0A286RE62"/>
<feature type="region of interest" description="Disordered" evidence="1">
    <location>
        <begin position="44"/>
        <end position="72"/>
    </location>
</feature>
<dbReference type="NCBIfam" id="TIGR02605">
    <property type="entry name" value="CxxC_CxxC_SSSS"/>
    <property type="match status" value="1"/>
</dbReference>
<accession>A0A286RE62</accession>
<dbReference type="RefSeq" id="WP_095414628.1">
    <property type="nucleotide sequence ID" value="NZ_CP018477.1"/>
</dbReference>
<dbReference type="Pfam" id="PF09723">
    <property type="entry name" value="Zn_ribbon_8"/>
    <property type="match status" value="1"/>
</dbReference>
<evidence type="ECO:0000313" key="4">
    <source>
        <dbReference type="Proteomes" id="UP000215086"/>
    </source>
</evidence>
<keyword evidence="4" id="KW-1185">Reference proteome</keyword>
<dbReference type="PANTHER" id="PTHR34404">
    <property type="entry name" value="REGULATORY PROTEIN, FMDB FAMILY"/>
    <property type="match status" value="1"/>
</dbReference>
<dbReference type="InterPro" id="IPR013429">
    <property type="entry name" value="Regulatory_FmdB_Zinc_ribbon"/>
</dbReference>
<feature type="compositionally biased region" description="Basic residues" evidence="1">
    <location>
        <begin position="198"/>
        <end position="209"/>
    </location>
</feature>
<feature type="compositionally biased region" description="Low complexity" evidence="1">
    <location>
        <begin position="177"/>
        <end position="197"/>
    </location>
</feature>
<evidence type="ECO:0000256" key="1">
    <source>
        <dbReference type="SAM" id="MobiDB-lite"/>
    </source>
</evidence>